<comment type="caution">
    <text evidence="2">The sequence shown here is derived from an EMBL/GenBank/DDBJ whole genome shotgun (WGS) entry which is preliminary data.</text>
</comment>
<evidence type="ECO:0000313" key="2">
    <source>
        <dbReference type="EMBL" id="CAG9118909.1"/>
    </source>
</evidence>
<feature type="signal peptide" evidence="1">
    <location>
        <begin position="1"/>
        <end position="19"/>
    </location>
</feature>
<feature type="chain" id="PRO_5035842269" evidence="1">
    <location>
        <begin position="20"/>
        <end position="84"/>
    </location>
</feature>
<proteinExistence type="predicted"/>
<organism evidence="2 3">
    <name type="scientific">Plutella xylostella</name>
    <name type="common">Diamondback moth</name>
    <name type="synonym">Plutella maculipennis</name>
    <dbReference type="NCBI Taxonomy" id="51655"/>
    <lineage>
        <taxon>Eukaryota</taxon>
        <taxon>Metazoa</taxon>
        <taxon>Ecdysozoa</taxon>
        <taxon>Arthropoda</taxon>
        <taxon>Hexapoda</taxon>
        <taxon>Insecta</taxon>
        <taxon>Pterygota</taxon>
        <taxon>Neoptera</taxon>
        <taxon>Endopterygota</taxon>
        <taxon>Lepidoptera</taxon>
        <taxon>Glossata</taxon>
        <taxon>Ditrysia</taxon>
        <taxon>Yponomeutoidea</taxon>
        <taxon>Plutellidae</taxon>
        <taxon>Plutella</taxon>
    </lineage>
</organism>
<name>A0A8S4ES21_PLUXY</name>
<reference evidence="2" key="1">
    <citation type="submission" date="2020-11" db="EMBL/GenBank/DDBJ databases">
        <authorList>
            <person name="Whiteford S."/>
        </authorList>
    </citation>
    <scope>NUCLEOTIDE SEQUENCE</scope>
</reference>
<dbReference type="EMBL" id="CAJHNJ030000021">
    <property type="protein sequence ID" value="CAG9118909.1"/>
    <property type="molecule type" value="Genomic_DNA"/>
</dbReference>
<keyword evidence="1" id="KW-0732">Signal</keyword>
<keyword evidence="3" id="KW-1185">Reference proteome</keyword>
<protein>
    <submittedName>
        <fullName evidence="2">(diamondback moth) hypothetical protein</fullName>
    </submittedName>
</protein>
<evidence type="ECO:0000313" key="3">
    <source>
        <dbReference type="Proteomes" id="UP000653454"/>
    </source>
</evidence>
<accession>A0A8S4ES21</accession>
<dbReference type="Proteomes" id="UP000653454">
    <property type="component" value="Unassembled WGS sequence"/>
</dbReference>
<evidence type="ECO:0000256" key="1">
    <source>
        <dbReference type="SAM" id="SignalP"/>
    </source>
</evidence>
<dbReference type="PROSITE" id="PS51257">
    <property type="entry name" value="PROKAR_LIPOPROTEIN"/>
    <property type="match status" value="1"/>
</dbReference>
<gene>
    <name evidence="2" type="ORF">PLXY2_LOCUS6616</name>
</gene>
<sequence length="84" mass="8755">MRSATFVVALAALIVVCSCAPKEDKKEQVPSGLDMADVRVRRSVGGQESDLLPEAGDVDASPFGEASQLAGRARGIRVLPAFLG</sequence>
<dbReference type="AlphaFoldDB" id="A0A8S4ES21"/>